<dbReference type="InterPro" id="IPR019307">
    <property type="entry name" value="RNA-bd_AU-1/RNase_E/G"/>
</dbReference>
<dbReference type="InterPro" id="IPR004659">
    <property type="entry name" value="RNase_E/G"/>
</dbReference>
<dbReference type="PANTHER" id="PTHR30001:SF1">
    <property type="entry name" value="RIBONUCLEASE E_G-LIKE PROTEIN, CHLOROPLASTIC"/>
    <property type="match status" value="1"/>
</dbReference>
<dbReference type="GO" id="GO:0016787">
    <property type="term" value="F:hydrolase activity"/>
    <property type="evidence" value="ECO:0007669"/>
    <property type="project" value="UniProtKB-KW"/>
</dbReference>
<evidence type="ECO:0000313" key="10">
    <source>
        <dbReference type="Proteomes" id="UP000655420"/>
    </source>
</evidence>
<dbReference type="RefSeq" id="WP_200606719.1">
    <property type="nucleotide sequence ID" value="NZ_JAEHHL010000001.1"/>
</dbReference>
<dbReference type="PANTHER" id="PTHR30001">
    <property type="entry name" value="RIBONUCLEASE"/>
    <property type="match status" value="1"/>
</dbReference>
<dbReference type="Pfam" id="PF10150">
    <property type="entry name" value="RNase_E_G"/>
    <property type="match status" value="2"/>
</dbReference>
<evidence type="ECO:0000259" key="8">
    <source>
        <dbReference type="Pfam" id="PF10150"/>
    </source>
</evidence>
<dbReference type="EMBL" id="JAEHHL010000001">
    <property type="protein sequence ID" value="MBK0398100.1"/>
    <property type="molecule type" value="Genomic_DNA"/>
</dbReference>
<keyword evidence="10" id="KW-1185">Reference proteome</keyword>
<accession>A0A8J7M5E5</accession>
<keyword evidence="6" id="KW-0460">Magnesium</keyword>
<comment type="caution">
    <text evidence="9">The sequence shown here is derived from an EMBL/GenBank/DDBJ whole genome shotgun (WGS) entry which is preliminary data.</text>
</comment>
<reference evidence="9" key="1">
    <citation type="submission" date="2020-12" db="EMBL/GenBank/DDBJ databases">
        <title>Bacterial taxonomy.</title>
        <authorList>
            <person name="Pan X."/>
        </authorList>
    </citation>
    <scope>NUCLEOTIDE SEQUENCE</scope>
    <source>
        <strain evidence="9">M0105</strain>
    </source>
</reference>
<evidence type="ECO:0000256" key="5">
    <source>
        <dbReference type="ARBA" id="ARBA00022801"/>
    </source>
</evidence>
<evidence type="ECO:0000256" key="4">
    <source>
        <dbReference type="ARBA" id="ARBA00022759"/>
    </source>
</evidence>
<dbReference type="GO" id="GO:0003723">
    <property type="term" value="F:RNA binding"/>
    <property type="evidence" value="ECO:0007669"/>
    <property type="project" value="UniProtKB-KW"/>
</dbReference>
<organism evidence="9 10">
    <name type="scientific">Thermohalobaculum xanthum</name>
    <dbReference type="NCBI Taxonomy" id="2753746"/>
    <lineage>
        <taxon>Bacteria</taxon>
        <taxon>Pseudomonadati</taxon>
        <taxon>Pseudomonadota</taxon>
        <taxon>Alphaproteobacteria</taxon>
        <taxon>Rhodobacterales</taxon>
        <taxon>Paracoccaceae</taxon>
        <taxon>Thermohalobaculum</taxon>
    </lineage>
</organism>
<dbReference type="GO" id="GO:0005737">
    <property type="term" value="C:cytoplasm"/>
    <property type="evidence" value="ECO:0007669"/>
    <property type="project" value="TreeGrafter"/>
</dbReference>
<dbReference type="GO" id="GO:0006364">
    <property type="term" value="P:rRNA processing"/>
    <property type="evidence" value="ECO:0007669"/>
    <property type="project" value="TreeGrafter"/>
</dbReference>
<keyword evidence="7" id="KW-0694">RNA-binding</keyword>
<gene>
    <name evidence="9" type="ORF">H0I76_02770</name>
</gene>
<keyword evidence="4" id="KW-0255">Endonuclease</keyword>
<dbReference type="AlphaFoldDB" id="A0A8J7M5E5"/>
<evidence type="ECO:0000256" key="2">
    <source>
        <dbReference type="ARBA" id="ARBA00022722"/>
    </source>
</evidence>
<dbReference type="GO" id="GO:0046872">
    <property type="term" value="F:metal ion binding"/>
    <property type="evidence" value="ECO:0007669"/>
    <property type="project" value="UniProtKB-KW"/>
</dbReference>
<proteinExistence type="predicted"/>
<evidence type="ECO:0000256" key="6">
    <source>
        <dbReference type="ARBA" id="ARBA00022842"/>
    </source>
</evidence>
<evidence type="ECO:0000256" key="3">
    <source>
        <dbReference type="ARBA" id="ARBA00022723"/>
    </source>
</evidence>
<feature type="domain" description="RNA-binding protein AU-1/Ribonuclease E/G" evidence="8">
    <location>
        <begin position="109"/>
        <end position="184"/>
    </location>
</feature>
<evidence type="ECO:0000256" key="7">
    <source>
        <dbReference type="ARBA" id="ARBA00022884"/>
    </source>
</evidence>
<keyword evidence="5" id="KW-0378">Hydrolase</keyword>
<sequence>MSHRTILIETHAHDGRTRAALVVDGRLEDLLIDPPGDAAAPRPGEIYRARVDRLVPNAGGAFMRLDRGRQGYLREARGLREGQRLLVMATGHAEPHKATPVTQRLLFKARHAILTPGAPGINVSRQIRDEDERARLTAVATEALGEAGDTGLILRSLAAGAEPDAIRADIAALRALAADAAETAEGPVPGTAASARRTALSEWEGRVEEGAGLFEREGVLDEIDRLLQPQANLASGAWMTIEPTAALVAVDINTGGDFSAAAGLKANLDAARDLPRQLRLRGLGGQIVVDFAPMPKKDRKRIEDTLKSAFRRDPIETSLAGWTGMGLFEIQRKRERQPLAEVAD</sequence>
<evidence type="ECO:0000313" key="9">
    <source>
        <dbReference type="EMBL" id="MBK0398100.1"/>
    </source>
</evidence>
<keyword evidence="3" id="KW-0479">Metal-binding</keyword>
<name>A0A8J7M5E5_9RHOB</name>
<evidence type="ECO:0000256" key="1">
    <source>
        <dbReference type="ARBA" id="ARBA00001946"/>
    </source>
</evidence>
<keyword evidence="2" id="KW-0540">Nuclease</keyword>
<protein>
    <submittedName>
        <fullName evidence="9">Ribonuclease E/G</fullName>
    </submittedName>
</protein>
<dbReference type="Proteomes" id="UP000655420">
    <property type="component" value="Unassembled WGS sequence"/>
</dbReference>
<feature type="domain" description="RNA-binding protein AU-1/Ribonuclease E/G" evidence="8">
    <location>
        <begin position="209"/>
        <end position="334"/>
    </location>
</feature>
<comment type="cofactor">
    <cofactor evidence="1">
        <name>Mg(2+)</name>
        <dbReference type="ChEBI" id="CHEBI:18420"/>
    </cofactor>
</comment>
<dbReference type="GO" id="GO:0004540">
    <property type="term" value="F:RNA nuclease activity"/>
    <property type="evidence" value="ECO:0007669"/>
    <property type="project" value="InterPro"/>
</dbReference>